<dbReference type="PANTHER" id="PTHR35011:SF4">
    <property type="entry name" value="SLL1102 PROTEIN"/>
    <property type="match status" value="1"/>
</dbReference>
<evidence type="ECO:0000256" key="4">
    <source>
        <dbReference type="ARBA" id="ARBA00022519"/>
    </source>
</evidence>
<comment type="subcellular location">
    <subcellularLocation>
        <location evidence="1 9">Cell inner membrane</location>
        <topology evidence="1 9">Multi-pass membrane protein</topology>
    </subcellularLocation>
</comment>
<protein>
    <recommendedName>
        <fullName evidence="9">TRAP transporter small permease protein</fullName>
    </recommendedName>
</protein>
<dbReference type="PANTHER" id="PTHR35011">
    <property type="entry name" value="2,3-DIKETO-L-GULONATE TRAP TRANSPORTER SMALL PERMEASE PROTEIN YIAM"/>
    <property type="match status" value="1"/>
</dbReference>
<evidence type="ECO:0000256" key="1">
    <source>
        <dbReference type="ARBA" id="ARBA00004429"/>
    </source>
</evidence>
<keyword evidence="5 9" id="KW-0812">Transmembrane</keyword>
<evidence type="ECO:0000256" key="8">
    <source>
        <dbReference type="ARBA" id="ARBA00038436"/>
    </source>
</evidence>
<evidence type="ECO:0000256" key="6">
    <source>
        <dbReference type="ARBA" id="ARBA00022989"/>
    </source>
</evidence>
<dbReference type="PATRIC" id="fig|1280946.3.peg.1391"/>
<evidence type="ECO:0000313" key="12">
    <source>
        <dbReference type="Proteomes" id="UP000027037"/>
    </source>
</evidence>
<dbReference type="InterPro" id="IPR055348">
    <property type="entry name" value="DctQ"/>
</dbReference>
<dbReference type="Proteomes" id="UP000027037">
    <property type="component" value="Unassembled WGS sequence"/>
</dbReference>
<comment type="caution">
    <text evidence="11">The sequence shown here is derived from an EMBL/GenBank/DDBJ whole genome shotgun (WGS) entry which is preliminary data.</text>
</comment>
<dbReference type="RefSeq" id="WP_034794680.1">
    <property type="nucleotide sequence ID" value="NZ_AWFF01000032.1"/>
</dbReference>
<gene>
    <name evidence="11" type="ORF">HY29_01600</name>
</gene>
<feature type="domain" description="Tripartite ATP-independent periplasmic transporters DctQ component" evidence="10">
    <location>
        <begin position="67"/>
        <end position="198"/>
    </location>
</feature>
<evidence type="ECO:0000256" key="7">
    <source>
        <dbReference type="ARBA" id="ARBA00023136"/>
    </source>
</evidence>
<organism evidence="11 12">
    <name type="scientific">Hyphomonas beringensis</name>
    <dbReference type="NCBI Taxonomy" id="1280946"/>
    <lineage>
        <taxon>Bacteria</taxon>
        <taxon>Pseudomonadati</taxon>
        <taxon>Pseudomonadota</taxon>
        <taxon>Alphaproteobacteria</taxon>
        <taxon>Hyphomonadales</taxon>
        <taxon>Hyphomonadaceae</taxon>
        <taxon>Hyphomonas</taxon>
    </lineage>
</organism>
<dbReference type="OrthoDB" id="9794346at2"/>
<comment type="function">
    <text evidence="9">Part of the tripartite ATP-independent periplasmic (TRAP) transport system.</text>
</comment>
<feature type="transmembrane region" description="Helical" evidence="9">
    <location>
        <begin position="169"/>
        <end position="189"/>
    </location>
</feature>
<dbReference type="GO" id="GO:0005886">
    <property type="term" value="C:plasma membrane"/>
    <property type="evidence" value="ECO:0007669"/>
    <property type="project" value="UniProtKB-SubCell"/>
</dbReference>
<evidence type="ECO:0000256" key="3">
    <source>
        <dbReference type="ARBA" id="ARBA00022475"/>
    </source>
</evidence>
<evidence type="ECO:0000256" key="5">
    <source>
        <dbReference type="ARBA" id="ARBA00022692"/>
    </source>
</evidence>
<proteinExistence type="inferred from homology"/>
<dbReference type="STRING" id="1280946.HY29_01600"/>
<feature type="transmembrane region" description="Helical" evidence="9">
    <location>
        <begin position="12"/>
        <end position="33"/>
    </location>
</feature>
<dbReference type="AlphaFoldDB" id="A0A062U3K8"/>
<keyword evidence="3" id="KW-1003">Cell membrane</keyword>
<dbReference type="Pfam" id="PF04290">
    <property type="entry name" value="DctQ"/>
    <property type="match status" value="1"/>
</dbReference>
<dbReference type="GO" id="GO:0022857">
    <property type="term" value="F:transmembrane transporter activity"/>
    <property type="evidence" value="ECO:0007669"/>
    <property type="project" value="UniProtKB-UniRule"/>
</dbReference>
<evidence type="ECO:0000256" key="9">
    <source>
        <dbReference type="RuleBase" id="RU369079"/>
    </source>
</evidence>
<feature type="transmembrane region" description="Helical" evidence="9">
    <location>
        <begin position="129"/>
        <end position="149"/>
    </location>
</feature>
<comment type="subunit">
    <text evidence="9">The complex comprises the extracytoplasmic solute receptor protein and the two transmembrane proteins.</text>
</comment>
<dbReference type="eggNOG" id="COG4665">
    <property type="taxonomic scope" value="Bacteria"/>
</dbReference>
<feature type="transmembrane region" description="Helical" evidence="9">
    <location>
        <begin position="90"/>
        <end position="108"/>
    </location>
</feature>
<keyword evidence="6 9" id="KW-1133">Transmembrane helix</keyword>
<keyword evidence="7 9" id="KW-0472">Membrane</keyword>
<name>A0A062U3K8_9PROT</name>
<keyword evidence="4 9" id="KW-0997">Cell inner membrane</keyword>
<dbReference type="InterPro" id="IPR007387">
    <property type="entry name" value="TRAP_DctQ"/>
</dbReference>
<sequence>MSADVFLTLGGWLNWLGLALSPLLLLPLIVTIWPDPVEGPAKWLSRRIDAISGWALGGAIASAIILVMAQLMVVLLRYAFGMSFTWLNEIVIYAFAAMFMLGAASALRDDAHVRVDILRPRFGPSGRNWVELAGIYLFLFPICIRLLAMTEQGLARSWALFEGSRESDGLPLLFLFKTLLPVFAVLMLVQGLSEALKAALRLTGKLEDTPEEDPHGGIHGA</sequence>
<dbReference type="EMBL" id="AWFF01000032">
    <property type="protein sequence ID" value="KCZ54926.1"/>
    <property type="molecule type" value="Genomic_DNA"/>
</dbReference>
<keyword evidence="2 9" id="KW-0813">Transport</keyword>
<feature type="transmembrane region" description="Helical" evidence="9">
    <location>
        <begin position="54"/>
        <end position="78"/>
    </location>
</feature>
<comment type="caution">
    <text evidence="9">Lacks conserved residue(s) required for the propagation of feature annotation.</text>
</comment>
<evidence type="ECO:0000313" key="11">
    <source>
        <dbReference type="EMBL" id="KCZ54926.1"/>
    </source>
</evidence>
<reference evidence="11 12" key="1">
    <citation type="journal article" date="2014" name="Antonie Van Leeuwenhoek">
        <title>Hyphomonas beringensis sp. nov. and Hyphomonas chukchiensis sp. nov., isolated from surface seawater of the Bering Sea and Chukchi Sea.</title>
        <authorList>
            <person name="Li C."/>
            <person name="Lai Q."/>
            <person name="Li G."/>
            <person name="Dong C."/>
            <person name="Wang J."/>
            <person name="Liao Y."/>
            <person name="Shao Z."/>
        </authorList>
    </citation>
    <scope>NUCLEOTIDE SEQUENCE [LARGE SCALE GENOMIC DNA]</scope>
    <source>
        <strain evidence="11 12">25B14_1</strain>
    </source>
</reference>
<evidence type="ECO:0000256" key="2">
    <source>
        <dbReference type="ARBA" id="ARBA00022448"/>
    </source>
</evidence>
<accession>A0A062U3K8</accession>
<comment type="similarity">
    <text evidence="8 9">Belongs to the TRAP transporter small permease family.</text>
</comment>
<evidence type="ECO:0000259" key="10">
    <source>
        <dbReference type="Pfam" id="PF04290"/>
    </source>
</evidence>
<keyword evidence="12" id="KW-1185">Reference proteome</keyword>